<organism evidence="2 3">
    <name type="scientific">Castilleja foliolosa</name>
    <dbReference type="NCBI Taxonomy" id="1961234"/>
    <lineage>
        <taxon>Eukaryota</taxon>
        <taxon>Viridiplantae</taxon>
        <taxon>Streptophyta</taxon>
        <taxon>Embryophyta</taxon>
        <taxon>Tracheophyta</taxon>
        <taxon>Spermatophyta</taxon>
        <taxon>Magnoliopsida</taxon>
        <taxon>eudicotyledons</taxon>
        <taxon>Gunneridae</taxon>
        <taxon>Pentapetalae</taxon>
        <taxon>asterids</taxon>
        <taxon>lamiids</taxon>
        <taxon>Lamiales</taxon>
        <taxon>Orobanchaceae</taxon>
        <taxon>Pedicularideae</taxon>
        <taxon>Castillejinae</taxon>
        <taxon>Castilleja</taxon>
    </lineage>
</organism>
<dbReference type="PANTHER" id="PTHR35312">
    <property type="entry name" value="OS07G0641800 PROTEIN"/>
    <property type="match status" value="1"/>
</dbReference>
<accession>A0ABD3BXL0</accession>
<reference evidence="3" key="1">
    <citation type="journal article" date="2024" name="IScience">
        <title>Strigolactones Initiate the Formation of Haustorium-like Structures in Castilleja.</title>
        <authorList>
            <person name="Buerger M."/>
            <person name="Peterson D."/>
            <person name="Chory J."/>
        </authorList>
    </citation>
    <scope>NUCLEOTIDE SEQUENCE [LARGE SCALE GENOMIC DNA]</scope>
</reference>
<feature type="compositionally biased region" description="Basic and acidic residues" evidence="1">
    <location>
        <begin position="39"/>
        <end position="58"/>
    </location>
</feature>
<gene>
    <name evidence="2" type="ORF">CASFOL_034144</name>
</gene>
<evidence type="ECO:0000313" key="3">
    <source>
        <dbReference type="Proteomes" id="UP001632038"/>
    </source>
</evidence>
<dbReference type="Proteomes" id="UP001632038">
    <property type="component" value="Unassembled WGS sequence"/>
</dbReference>
<name>A0ABD3BXL0_9LAMI</name>
<dbReference type="AlphaFoldDB" id="A0ABD3BXL0"/>
<dbReference type="EMBL" id="JAVIJP010000061">
    <property type="protein sequence ID" value="KAL3621948.1"/>
    <property type="molecule type" value="Genomic_DNA"/>
</dbReference>
<keyword evidence="3" id="KW-1185">Reference proteome</keyword>
<evidence type="ECO:0000313" key="2">
    <source>
        <dbReference type="EMBL" id="KAL3621948.1"/>
    </source>
</evidence>
<proteinExistence type="predicted"/>
<sequence length="118" mass="13649">MDESEFRQLLDLFPVVRPRDYHVIFDAESDSSSQLTRTARSEEAKEWQDAWDEEDRRGSVEDDVHEAFWGKLKLAAEKEVGAADAEKFCKAFQQVYKKLVYEEVTLGDARKIIDSQSS</sequence>
<feature type="region of interest" description="Disordered" evidence="1">
    <location>
        <begin position="29"/>
        <end position="58"/>
    </location>
</feature>
<comment type="caution">
    <text evidence="2">The sequence shown here is derived from an EMBL/GenBank/DDBJ whole genome shotgun (WGS) entry which is preliminary data.</text>
</comment>
<protein>
    <submittedName>
        <fullName evidence="2">Uncharacterized protein</fullName>
    </submittedName>
</protein>
<dbReference type="PANTHER" id="PTHR35312:SF1">
    <property type="entry name" value="OS07G0641800 PROTEIN"/>
    <property type="match status" value="1"/>
</dbReference>
<evidence type="ECO:0000256" key="1">
    <source>
        <dbReference type="SAM" id="MobiDB-lite"/>
    </source>
</evidence>